<comment type="caution">
    <text evidence="2">The sequence shown here is derived from an EMBL/GenBank/DDBJ whole genome shotgun (WGS) entry which is preliminary data.</text>
</comment>
<proteinExistence type="predicted"/>
<reference evidence="2" key="1">
    <citation type="submission" date="2018-08" db="EMBL/GenBank/DDBJ databases">
        <authorList>
            <person name="Jin W."/>
            <person name="Wang H."/>
            <person name="Yang Y."/>
            <person name="Li M."/>
            <person name="Liu J."/>
        </authorList>
    </citation>
    <scope>NUCLEOTIDE SEQUENCE</scope>
    <source>
        <strain evidence="2">AESS21</strain>
    </source>
</reference>
<dbReference type="InterPro" id="IPR005135">
    <property type="entry name" value="Endo/exonuclease/phosphatase"/>
</dbReference>
<dbReference type="AlphaFoldDB" id="A0A944CD99"/>
<dbReference type="GO" id="GO:0004519">
    <property type="term" value="F:endonuclease activity"/>
    <property type="evidence" value="ECO:0007669"/>
    <property type="project" value="UniProtKB-KW"/>
</dbReference>
<gene>
    <name evidence="2" type="ORF">DYI23_08810</name>
</gene>
<dbReference type="PANTHER" id="PTHR42834">
    <property type="entry name" value="ENDONUCLEASE/EXONUCLEASE/PHOSPHATASE FAMILY PROTEIN (AFU_ORTHOLOGUE AFUA_3G09210)"/>
    <property type="match status" value="1"/>
</dbReference>
<organism evidence="2 3">
    <name type="scientific">Roseibium polysiphoniae</name>
    <dbReference type="NCBI Taxonomy" id="2571221"/>
    <lineage>
        <taxon>Bacteria</taxon>
        <taxon>Pseudomonadati</taxon>
        <taxon>Pseudomonadota</taxon>
        <taxon>Alphaproteobacteria</taxon>
        <taxon>Hyphomicrobiales</taxon>
        <taxon>Stappiaceae</taxon>
        <taxon>Roseibium</taxon>
    </lineage>
</organism>
<dbReference type="EMBL" id="QTKU01000002">
    <property type="protein sequence ID" value="MBS8260315.1"/>
    <property type="molecule type" value="Genomic_DNA"/>
</dbReference>
<keyword evidence="2" id="KW-0540">Nuclease</keyword>
<name>A0A944CD99_9HYPH</name>
<dbReference type="Proteomes" id="UP000705379">
    <property type="component" value="Unassembled WGS sequence"/>
</dbReference>
<reference evidence="2" key="2">
    <citation type="journal article" date="2021" name="Microorganisms">
        <title>Bacterial Dimethylsulfoniopropionate Biosynthesis in the East China Sea.</title>
        <authorList>
            <person name="Liu J."/>
            <person name="Zhang Y."/>
            <person name="Liu J."/>
            <person name="Zhong H."/>
            <person name="Williams B.T."/>
            <person name="Zheng Y."/>
            <person name="Curson A.R.J."/>
            <person name="Sun C."/>
            <person name="Sun H."/>
            <person name="Song D."/>
            <person name="Wagner Mackenzie B."/>
            <person name="Bermejo Martinez A."/>
            <person name="Todd J.D."/>
            <person name="Zhang X.H."/>
        </authorList>
    </citation>
    <scope>NUCLEOTIDE SEQUENCE</scope>
    <source>
        <strain evidence="2">AESS21</strain>
    </source>
</reference>
<evidence type="ECO:0000259" key="1">
    <source>
        <dbReference type="Pfam" id="PF19580"/>
    </source>
</evidence>
<dbReference type="PANTHER" id="PTHR42834:SF1">
    <property type="entry name" value="ENDONUCLEASE_EXONUCLEASE_PHOSPHATASE FAMILY PROTEIN (AFU_ORTHOLOGUE AFUA_3G09210)"/>
    <property type="match status" value="1"/>
</dbReference>
<dbReference type="SUPFAM" id="SSF56219">
    <property type="entry name" value="DNase I-like"/>
    <property type="match status" value="1"/>
</dbReference>
<feature type="domain" description="Endonuclease/exonuclease/phosphatase" evidence="1">
    <location>
        <begin position="120"/>
        <end position="334"/>
    </location>
</feature>
<evidence type="ECO:0000313" key="2">
    <source>
        <dbReference type="EMBL" id="MBS8260315.1"/>
    </source>
</evidence>
<keyword evidence="2" id="KW-0378">Hydrolase</keyword>
<protein>
    <submittedName>
        <fullName evidence="2">Endonuclease/exonuclease/phosphatase family protein</fullName>
    </submittedName>
</protein>
<dbReference type="Gene3D" id="3.60.10.10">
    <property type="entry name" value="Endonuclease/exonuclease/phosphatase"/>
    <property type="match status" value="1"/>
</dbReference>
<keyword evidence="2" id="KW-0255">Endonuclease</keyword>
<sequence length="380" mass="42666">MRIAAFNVENLFDRARVFNGPEKDAHKDVLDAHAELNKLFEHEVYTDADKARMLELIDQLGMLKRDEGRYTRIRKIRGLLISRPRAPKVPYIKAKGRSDWVGWCELRTEAVDEVAIANTARMIRDLKADILAVVEAESRPVLLSFQDLMVDRLGLDEAYRHVMLIDGNDGRGIDVGLATRNGYPIGNMRSHVDDLKPDGNRIFSRDCPEFEVTTPGGETIVVLPNHFKSKYGGNDPVSKAKRLAQASAVASYYNRLIADGFENVVVLGDLNDTPDSPELAPLLAHTDLKDVCEHPNFSEFEFNVDNGNRGIGTHGLGNDDDKIDYLLLSPALFDKVTLGGLERRGVWPGSRPPRWEIYPELEEKHHAASDHHAIWAEIDI</sequence>
<dbReference type="Pfam" id="PF19580">
    <property type="entry name" value="Exo_endo_phos_3"/>
    <property type="match status" value="1"/>
</dbReference>
<evidence type="ECO:0000313" key="3">
    <source>
        <dbReference type="Proteomes" id="UP000705379"/>
    </source>
</evidence>
<accession>A0A944CD99</accession>
<dbReference type="RefSeq" id="WP_213215887.1">
    <property type="nucleotide sequence ID" value="NZ_QTKU01000002.1"/>
</dbReference>
<dbReference type="InterPro" id="IPR036691">
    <property type="entry name" value="Endo/exonu/phosph_ase_sf"/>
</dbReference>